<reference evidence="3" key="1">
    <citation type="submission" date="2017-08" db="EMBL/GenBank/DDBJ databases">
        <title>A dynamic microbial community with high functional redundancy inhabits the cold, oxic subseafloor aquifer.</title>
        <authorList>
            <person name="Tully B.J."/>
            <person name="Wheat C.G."/>
            <person name="Glazer B.T."/>
            <person name="Huber J.A."/>
        </authorList>
    </citation>
    <scope>NUCLEOTIDE SEQUENCE [LARGE SCALE GENOMIC DNA]</scope>
</reference>
<proteinExistence type="predicted"/>
<organism evidence="2 3">
    <name type="scientific">SAR86 cluster bacterium</name>
    <dbReference type="NCBI Taxonomy" id="2030880"/>
    <lineage>
        <taxon>Bacteria</taxon>
        <taxon>Pseudomonadati</taxon>
        <taxon>Pseudomonadota</taxon>
        <taxon>Gammaproteobacteria</taxon>
        <taxon>SAR86 cluster</taxon>
    </lineage>
</organism>
<dbReference type="PANTHER" id="PTHR43377">
    <property type="entry name" value="BILIVERDIN REDUCTASE A"/>
    <property type="match status" value="1"/>
</dbReference>
<protein>
    <recommendedName>
        <fullName evidence="1">Gfo/Idh/MocA-like oxidoreductase N-terminal domain-containing protein</fullName>
    </recommendedName>
</protein>
<evidence type="ECO:0000313" key="3">
    <source>
        <dbReference type="Proteomes" id="UP000218767"/>
    </source>
</evidence>
<dbReference type="InterPro" id="IPR000683">
    <property type="entry name" value="Gfo/Idh/MocA-like_OxRdtase_N"/>
</dbReference>
<dbReference type="InterPro" id="IPR036291">
    <property type="entry name" value="NAD(P)-bd_dom_sf"/>
</dbReference>
<dbReference type="EMBL" id="NVUL01000051">
    <property type="protein sequence ID" value="PCI76896.1"/>
    <property type="molecule type" value="Genomic_DNA"/>
</dbReference>
<dbReference type="Gene3D" id="3.50.50.60">
    <property type="entry name" value="FAD/NAD(P)-binding domain"/>
    <property type="match status" value="1"/>
</dbReference>
<dbReference type="Proteomes" id="UP000218767">
    <property type="component" value="Unassembled WGS sequence"/>
</dbReference>
<dbReference type="InterPro" id="IPR051450">
    <property type="entry name" value="Gfo/Idh/MocA_Oxidoreductases"/>
</dbReference>
<dbReference type="PANTHER" id="PTHR43377:SF1">
    <property type="entry name" value="BILIVERDIN REDUCTASE A"/>
    <property type="match status" value="1"/>
</dbReference>
<dbReference type="Gene3D" id="3.40.50.720">
    <property type="entry name" value="NAD(P)-binding Rossmann-like Domain"/>
    <property type="match status" value="1"/>
</dbReference>
<dbReference type="AlphaFoldDB" id="A0A2A4X312"/>
<evidence type="ECO:0000259" key="1">
    <source>
        <dbReference type="Pfam" id="PF01408"/>
    </source>
</evidence>
<name>A0A2A4X312_9GAMM</name>
<dbReference type="InterPro" id="IPR036188">
    <property type="entry name" value="FAD/NAD-bd_sf"/>
</dbReference>
<sequence length="663" mass="75040">MQKPKVCLVGVGHFGKSHLQEWLKLQEHGRVEISALVAETDESESELAAQYSVPVYTSLDAQLLEKIDIVDIVTPAASQLDMIKKCLPHCFVLVEKPLVTSIDELNLLDELLSRYPNKLMLGHNYRFNPVVKILQELVMAREQLPSLVEVTMLNVSAAEVDLNPNLEYVDAFDIMDYLFGLDSTIESSHSVANTHQVSIRYGDSLHCVMNLGWHNKPSKRSIHIVYPDADISCDLFRYSIKISSDNHLETINLSHERTSLRDEMISFLDFVSSQSENLVPPDLATRPLRTALRTTPKKRTNGRPRAAIIGGGVFGTNCALEMNHFCDVSVFERHENLMEEVSFVNQWRHHSGFHYPRSYDTIQEIRSTKNDFEELYNDAVIRDNISYFCPSATGVEIPAERYLAACSSNYLSYSIEYPPAGIVDRDAISVSIKTDEGVYDFYKLRDMIERRLAAAENTNVFVGANIVDAEILPDGRKKLSIERNGEIKTEVFDYLINATYSNRNLLAKWFSFPVEKLRFDLYEMLVVRLPIEQLCVTIIDGPFTSIVGMGHDNLFLVSHIHDSVLKSQVTEDGMPPDWGEIQSNSHNMLLSASKYIPVLKQAEIVESRYATRAVNAFARDFDARPTVIRNHGFDCWSVMGGKIITCVSNAREIATTIERSLRV</sequence>
<dbReference type="GO" id="GO:0000166">
    <property type="term" value="F:nucleotide binding"/>
    <property type="evidence" value="ECO:0007669"/>
    <property type="project" value="InterPro"/>
</dbReference>
<dbReference type="SUPFAM" id="SSF51905">
    <property type="entry name" value="FAD/NAD(P)-binding domain"/>
    <property type="match status" value="1"/>
</dbReference>
<dbReference type="Pfam" id="PF01408">
    <property type="entry name" value="GFO_IDH_MocA"/>
    <property type="match status" value="1"/>
</dbReference>
<evidence type="ECO:0000313" key="2">
    <source>
        <dbReference type="EMBL" id="PCI76896.1"/>
    </source>
</evidence>
<feature type="domain" description="Gfo/Idh/MocA-like oxidoreductase N-terminal" evidence="1">
    <location>
        <begin position="5"/>
        <end position="123"/>
    </location>
</feature>
<gene>
    <name evidence="2" type="ORF">COB20_09440</name>
</gene>
<dbReference type="SUPFAM" id="SSF51735">
    <property type="entry name" value="NAD(P)-binding Rossmann-fold domains"/>
    <property type="match status" value="1"/>
</dbReference>
<comment type="caution">
    <text evidence="2">The sequence shown here is derived from an EMBL/GenBank/DDBJ whole genome shotgun (WGS) entry which is preliminary data.</text>
</comment>
<accession>A0A2A4X312</accession>